<evidence type="ECO:0000313" key="14">
    <source>
        <dbReference type="WBParaSite" id="Csp11.Scaffold629.g14778.t1"/>
    </source>
</evidence>
<dbReference type="GO" id="GO:0004823">
    <property type="term" value="F:leucine-tRNA ligase activity"/>
    <property type="evidence" value="ECO:0007669"/>
    <property type="project" value="UniProtKB-EC"/>
</dbReference>
<dbReference type="Pfam" id="PF08264">
    <property type="entry name" value="Anticodon_1"/>
    <property type="match status" value="1"/>
</dbReference>
<dbReference type="GO" id="GO:0006429">
    <property type="term" value="P:leucyl-tRNA aminoacylation"/>
    <property type="evidence" value="ECO:0007669"/>
    <property type="project" value="InterPro"/>
</dbReference>
<dbReference type="Proteomes" id="UP000095282">
    <property type="component" value="Unplaced"/>
</dbReference>
<dbReference type="SUPFAM" id="SSF47323">
    <property type="entry name" value="Anticodon-binding domain of a subclass of class I aminoacyl-tRNA synthetases"/>
    <property type="match status" value="1"/>
</dbReference>
<dbReference type="InterPro" id="IPR054509">
    <property type="entry name" value="LARS1_ULD"/>
</dbReference>
<dbReference type="FunFam" id="3.90.740.10:FF:000001">
    <property type="entry name" value="Leucine--tRNA ligase, cytoplasmic"/>
    <property type="match status" value="1"/>
</dbReference>
<evidence type="ECO:0000259" key="12">
    <source>
        <dbReference type="Pfam" id="PF24810"/>
    </source>
</evidence>
<dbReference type="InterPro" id="IPR013155">
    <property type="entry name" value="M/V/L/I-tRNA-synth_anticd-bd"/>
</dbReference>
<evidence type="ECO:0000256" key="6">
    <source>
        <dbReference type="ARBA" id="ARBA00022917"/>
    </source>
</evidence>
<evidence type="ECO:0000256" key="4">
    <source>
        <dbReference type="ARBA" id="ARBA00022741"/>
    </source>
</evidence>
<feature type="domain" description="Methionyl/Valyl/Leucyl/Isoleucyl-tRNA synthetase anticodon-binding" evidence="10">
    <location>
        <begin position="715"/>
        <end position="819"/>
    </location>
</feature>
<evidence type="ECO:0000259" key="11">
    <source>
        <dbReference type="Pfam" id="PF22947"/>
    </source>
</evidence>
<dbReference type="InterPro" id="IPR004493">
    <property type="entry name" value="Leu-tRNA-synth_Ia_arc/euk"/>
</dbReference>
<dbReference type="Pfam" id="PF22947">
    <property type="entry name" value="ULD_3"/>
    <property type="match status" value="1"/>
</dbReference>
<keyword evidence="5" id="KW-0067">ATP-binding</keyword>
<dbReference type="FunFam" id="1.10.730.10:FF:000020">
    <property type="entry name" value="Leucine--tRNA ligase cytoplasmic"/>
    <property type="match status" value="1"/>
</dbReference>
<evidence type="ECO:0000256" key="7">
    <source>
        <dbReference type="ARBA" id="ARBA00023146"/>
    </source>
</evidence>
<evidence type="ECO:0000256" key="8">
    <source>
        <dbReference type="ARBA" id="ARBA00030520"/>
    </source>
</evidence>
<dbReference type="AlphaFoldDB" id="A0A1I7U4J3"/>
<dbReference type="SUPFAM" id="SSF52374">
    <property type="entry name" value="Nucleotidylyl transferase"/>
    <property type="match status" value="1"/>
</dbReference>
<evidence type="ECO:0000256" key="3">
    <source>
        <dbReference type="ARBA" id="ARBA00022598"/>
    </source>
</evidence>
<dbReference type="InterPro" id="IPR009080">
    <property type="entry name" value="tRNAsynth_Ia_anticodon-bd"/>
</dbReference>
<dbReference type="Gene3D" id="3.90.740.10">
    <property type="entry name" value="Valyl/Leucyl/Isoleucyl-tRNA synthetase, editing domain"/>
    <property type="match status" value="1"/>
</dbReference>
<name>A0A1I7U4J3_9PELO</name>
<proteinExistence type="inferred from homology"/>
<organism evidence="13 14">
    <name type="scientific">Caenorhabditis tropicalis</name>
    <dbReference type="NCBI Taxonomy" id="1561998"/>
    <lineage>
        <taxon>Eukaryota</taxon>
        <taxon>Metazoa</taxon>
        <taxon>Ecdysozoa</taxon>
        <taxon>Nematoda</taxon>
        <taxon>Chromadorea</taxon>
        <taxon>Rhabditida</taxon>
        <taxon>Rhabditina</taxon>
        <taxon>Rhabditomorpha</taxon>
        <taxon>Rhabditoidea</taxon>
        <taxon>Rhabditidae</taxon>
        <taxon>Peloderinae</taxon>
        <taxon>Caenorhabditis</taxon>
    </lineage>
</organism>
<dbReference type="STRING" id="1561998.A0A1I7U4J3"/>
<comment type="catalytic activity">
    <reaction evidence="9">
        <text>tRNA(Leu) + L-leucine + ATP = L-leucyl-tRNA(Leu) + AMP + diphosphate</text>
        <dbReference type="Rhea" id="RHEA:11688"/>
        <dbReference type="Rhea" id="RHEA-COMP:9613"/>
        <dbReference type="Rhea" id="RHEA-COMP:9622"/>
        <dbReference type="ChEBI" id="CHEBI:30616"/>
        <dbReference type="ChEBI" id="CHEBI:33019"/>
        <dbReference type="ChEBI" id="CHEBI:57427"/>
        <dbReference type="ChEBI" id="CHEBI:78442"/>
        <dbReference type="ChEBI" id="CHEBI:78494"/>
        <dbReference type="ChEBI" id="CHEBI:456215"/>
        <dbReference type="EC" id="6.1.1.4"/>
    </reaction>
</comment>
<dbReference type="SUPFAM" id="SSF50677">
    <property type="entry name" value="ValRS/IleRS/LeuRS editing domain"/>
    <property type="match status" value="1"/>
</dbReference>
<dbReference type="GO" id="GO:0005524">
    <property type="term" value="F:ATP binding"/>
    <property type="evidence" value="ECO:0007669"/>
    <property type="project" value="UniProtKB-KW"/>
</dbReference>
<evidence type="ECO:0000256" key="1">
    <source>
        <dbReference type="ARBA" id="ARBA00005594"/>
    </source>
</evidence>
<keyword evidence="7" id="KW-0030">Aminoacyl-tRNA synthetase</keyword>
<dbReference type="Pfam" id="PF24810">
    <property type="entry name" value="RBD_LARS1"/>
    <property type="match status" value="1"/>
</dbReference>
<sequence>MSKIAKERNKVAQLQDIEKSIQELWESNRAFEADVLRFEMRVRRRFSTSSRETSALSVRYPPNFPEEVEEVVKEEVSAVDEIIKDKSKGKKSKLVAKTGNAKYQWQIMKSLGLDDEEIRKFSDPNHWLYYFPPHCMADLKKMRLKADWRRAFITTDVNPYFDSFVCWQFNLLRAAKKIDFEKRYTIYSPKDGQPCMDHDRASGEGVCPQEYTLIKLKVLDPKPAALAHIKQDIFLVAATLRPETMYGQTNCYLHPDIQYSVFYATENENQVFVATARSARIMSYQGLTKENGKIRYVESLEKIPGSKLLGATLAAPLAKYERVYALPMLTIKDDKGTGVVTSVPSDSPDDFAALSDLKKKKPLREKYGLTDEMVLPFDPTPIIRIEGLGDLAAVEMCSRLKIESQNEKDKLEEAKKEVYLKGFYDGVMLVGKHAGKKTADVKKLIQDDLIAEGLATKYVEPEKKVMSRSGDECVVALCDQWYLNYGEVEWKAAAKKVLEPLSTFNDETRRGLETTVDWLHEYACSRSYGLGTKLPWDPQYLIESLSDSTIYNAYYTVSHLLQQGAFDGSVVGPAGIKAEQMTDATWSYVFLGEIYDSKTVPVEEKKLKKLRKEFLYWYPIDMRASGKDLIGNHLTYLLFNHAAIWPTDTSKWPKGIRANGHFLADAGDGLEDANFVYAMADAAILRLLAMIEWIKEMLEHRDSGLLRKNSTRFADRVFANEMNSLIKLTEQHYEATTFKKALKTGFFEYQAVRDTYRELCTGIDEPMSEELVFKFIETQMIILSPICPHIAEYVWQLLKKDGLIVDAAWPTTEPVDEKLAIGARFITDSLTEFRARLKTYLVQKKKLTKKNVEQPTEAAIFVAKQYPTWQKTILDILEKQVNDGKLPDNKTISQLIAKEESLKKFMKKAMPFVQMIKERVEQKGLAAFVSSSPIDQTSILEENIDFIMNALDLDRISIRHTDEEGVEANIAENTVSLVPMLNFVPNRPSVSLVSRNVRVCNGMFDVVVPIVDGDTVSMIIRKLRRISKAIKPKFEVTLWRYKDSVWGDRKVISCNSPFEENIQLSDADVFNLDGSKITVTSSGKTFDIGHTIVYKANVPE</sequence>
<evidence type="ECO:0000313" key="13">
    <source>
        <dbReference type="Proteomes" id="UP000095282"/>
    </source>
</evidence>
<feature type="domain" description="Leucine--tRNA ligase ubiquitin-like" evidence="11">
    <location>
        <begin position="987"/>
        <end position="1096"/>
    </location>
</feature>
<keyword evidence="13" id="KW-1185">Reference proteome</keyword>
<protein>
    <recommendedName>
        <fullName evidence="2">leucine--tRNA ligase</fullName>
        <ecNumber evidence="2">6.1.1.4</ecNumber>
    </recommendedName>
    <alternativeName>
        <fullName evidence="8">Leucyl-tRNA synthetase</fullName>
    </alternativeName>
</protein>
<dbReference type="PANTHER" id="PTHR45794">
    <property type="entry name" value="LEUCYL-TRNA SYNTHETASE"/>
    <property type="match status" value="1"/>
</dbReference>
<dbReference type="Gene3D" id="3.40.50.620">
    <property type="entry name" value="HUPs"/>
    <property type="match status" value="1"/>
</dbReference>
<dbReference type="WBParaSite" id="Csp11.Scaffold629.g14778.t1">
    <property type="protein sequence ID" value="Csp11.Scaffold629.g14778.t1"/>
    <property type="gene ID" value="Csp11.Scaffold629.g14778"/>
</dbReference>
<dbReference type="InterPro" id="IPR009008">
    <property type="entry name" value="Val/Leu/Ile-tRNA-synth_edit"/>
</dbReference>
<evidence type="ECO:0000256" key="5">
    <source>
        <dbReference type="ARBA" id="ARBA00022840"/>
    </source>
</evidence>
<keyword evidence="6" id="KW-0648">Protein biosynthesis</keyword>
<dbReference type="InterPro" id="IPR055416">
    <property type="entry name" value="RBD_LARS1"/>
</dbReference>
<evidence type="ECO:0000259" key="10">
    <source>
        <dbReference type="Pfam" id="PF08264"/>
    </source>
</evidence>
<feature type="domain" description="Leucine--tRNA ligase RagD-binding" evidence="12">
    <location>
        <begin position="862"/>
        <end position="928"/>
    </location>
</feature>
<dbReference type="EC" id="6.1.1.4" evidence="2"/>
<dbReference type="GO" id="GO:0002161">
    <property type="term" value="F:aminoacyl-tRNA deacylase activity"/>
    <property type="evidence" value="ECO:0007669"/>
    <property type="project" value="InterPro"/>
</dbReference>
<keyword evidence="4" id="KW-0547">Nucleotide-binding</keyword>
<dbReference type="CDD" id="cd07959">
    <property type="entry name" value="Anticodon_Ia_Leu_AEc"/>
    <property type="match status" value="1"/>
</dbReference>
<dbReference type="Gene3D" id="1.10.730.10">
    <property type="entry name" value="Isoleucyl-tRNA Synthetase, Domain 1"/>
    <property type="match status" value="1"/>
</dbReference>
<evidence type="ECO:0000256" key="2">
    <source>
        <dbReference type="ARBA" id="ARBA00013164"/>
    </source>
</evidence>
<reference evidence="14" key="1">
    <citation type="submission" date="2016-11" db="UniProtKB">
        <authorList>
            <consortium name="WormBaseParasite"/>
        </authorList>
    </citation>
    <scope>IDENTIFICATION</scope>
</reference>
<dbReference type="InterPro" id="IPR014729">
    <property type="entry name" value="Rossmann-like_a/b/a_fold"/>
</dbReference>
<keyword evidence="3" id="KW-0436">Ligase</keyword>
<dbReference type="eggNOG" id="KOG0437">
    <property type="taxonomic scope" value="Eukaryota"/>
</dbReference>
<dbReference type="PANTHER" id="PTHR45794:SF1">
    <property type="entry name" value="LEUCINE--TRNA LIGASE, CYTOPLASMIC"/>
    <property type="match status" value="1"/>
</dbReference>
<accession>A0A1I7U4J3</accession>
<evidence type="ECO:0000256" key="9">
    <source>
        <dbReference type="ARBA" id="ARBA00047469"/>
    </source>
</evidence>
<comment type="similarity">
    <text evidence="1">Belongs to the class-I aminoacyl-tRNA synthetase family.</text>
</comment>